<dbReference type="RefSeq" id="WP_101644913.1">
    <property type="nucleotide sequence ID" value="NZ_PGUY01000062.1"/>
</dbReference>
<dbReference type="Pfam" id="PF00753">
    <property type="entry name" value="Lactamase_B"/>
    <property type="match status" value="1"/>
</dbReference>
<accession>A0A2N5M1K8</accession>
<dbReference type="PANTHER" id="PTHR23131:SF4">
    <property type="entry name" value="METALLO-BETA-LACTAMASE SUPERFAMILY POTEIN"/>
    <property type="match status" value="1"/>
</dbReference>
<keyword evidence="2" id="KW-0378">Hydrolase</keyword>
<comment type="caution">
    <text evidence="2">The sequence shown here is derived from an EMBL/GenBank/DDBJ whole genome shotgun (WGS) entry which is preliminary data.</text>
</comment>
<dbReference type="InterPro" id="IPR050662">
    <property type="entry name" value="Sec-metab_biosynth-thioest"/>
</dbReference>
<evidence type="ECO:0000313" key="3">
    <source>
        <dbReference type="Proteomes" id="UP000234748"/>
    </source>
</evidence>
<keyword evidence="3" id="KW-1185">Reference proteome</keyword>
<dbReference type="AlphaFoldDB" id="A0A2N5M1K8"/>
<dbReference type="SMART" id="SM00849">
    <property type="entry name" value="Lactamase_B"/>
    <property type="match status" value="1"/>
</dbReference>
<dbReference type="InterPro" id="IPR036866">
    <property type="entry name" value="RibonucZ/Hydroxyglut_hydro"/>
</dbReference>
<name>A0A2N5M1K8_9BACI</name>
<dbReference type="OrthoDB" id="2971563at2"/>
<proteinExistence type="predicted"/>
<reference evidence="2 3" key="1">
    <citation type="submission" date="2017-11" db="EMBL/GenBank/DDBJ databases">
        <title>Comparitive Functional Genomics of Dry Heat Resistant strains isolated from the Viking Spacecraft.</title>
        <authorList>
            <person name="Seuylemezian A."/>
            <person name="Cooper K."/>
            <person name="Vaishampayan P."/>
        </authorList>
    </citation>
    <scope>NUCLEOTIDE SEQUENCE [LARGE SCALE GENOMIC DNA]</scope>
    <source>
        <strain evidence="2 3">V1-29</strain>
    </source>
</reference>
<dbReference type="InterPro" id="IPR001279">
    <property type="entry name" value="Metallo-B-lactamas"/>
</dbReference>
<organism evidence="2 3">
    <name type="scientific">Peribacillus deserti</name>
    <dbReference type="NCBI Taxonomy" id="673318"/>
    <lineage>
        <taxon>Bacteria</taxon>
        <taxon>Bacillati</taxon>
        <taxon>Bacillota</taxon>
        <taxon>Bacilli</taxon>
        <taxon>Bacillales</taxon>
        <taxon>Bacillaceae</taxon>
        <taxon>Peribacillus</taxon>
    </lineage>
</organism>
<evidence type="ECO:0000259" key="1">
    <source>
        <dbReference type="SMART" id="SM00849"/>
    </source>
</evidence>
<gene>
    <name evidence="2" type="ORF">CUU66_18670</name>
</gene>
<dbReference type="PANTHER" id="PTHR23131">
    <property type="entry name" value="ENDORIBONUCLEASE LACTB2"/>
    <property type="match status" value="1"/>
</dbReference>
<sequence>MPQSKTDIIKLTLPTPFAVGDVHAYLLKGDVLTLIDTGTKTDKSRQALEQGLEMQGYRLSDIEQILITHHHPDHAGGADFLSPDLPFVGHKNNQRWLTLSDEFLQEHDEFFYTHSKILGVPPEYIGFIKYLRQSLKFSSNRTLTGYLQNGDAVPGHPGWQVVETLGHAQSHISLYRETDGRLIGGDHLLAKISPNPLIEPPLVKGEERAKSLLQYNQSIKELYDLPISLVYPGHGENITDVRDVINRNLNRQHERAMTVKGMIKEKPSTAFELCSRLFPKVFMKEPGLTLSETIGQLDYLLDREDIRLEETETGILYTLNNRAEG</sequence>
<dbReference type="Gene3D" id="3.60.15.10">
    <property type="entry name" value="Ribonuclease Z/Hydroxyacylglutathione hydrolase-like"/>
    <property type="match status" value="1"/>
</dbReference>
<dbReference type="SUPFAM" id="SSF56281">
    <property type="entry name" value="Metallo-hydrolase/oxidoreductase"/>
    <property type="match status" value="1"/>
</dbReference>
<dbReference type="GO" id="GO:0016787">
    <property type="term" value="F:hydrolase activity"/>
    <property type="evidence" value="ECO:0007669"/>
    <property type="project" value="UniProtKB-KW"/>
</dbReference>
<dbReference type="Proteomes" id="UP000234748">
    <property type="component" value="Unassembled WGS sequence"/>
</dbReference>
<feature type="domain" description="Metallo-beta-lactamase" evidence="1">
    <location>
        <begin position="21"/>
        <end position="234"/>
    </location>
</feature>
<protein>
    <submittedName>
        <fullName evidence="2">MBL fold metallo-hydrolase</fullName>
    </submittedName>
</protein>
<dbReference type="EMBL" id="PGUY01000062">
    <property type="protein sequence ID" value="PLT28247.1"/>
    <property type="molecule type" value="Genomic_DNA"/>
</dbReference>
<evidence type="ECO:0000313" key="2">
    <source>
        <dbReference type="EMBL" id="PLT28247.1"/>
    </source>
</evidence>